<dbReference type="InterPro" id="IPR044925">
    <property type="entry name" value="His-Me_finger_sf"/>
</dbReference>
<evidence type="ECO:0000256" key="2">
    <source>
        <dbReference type="ARBA" id="ARBA00001946"/>
    </source>
</evidence>
<comment type="subcellular location">
    <subcellularLocation>
        <location evidence="3">Mitochondrion inner membrane</location>
    </subcellularLocation>
</comment>
<comment type="subunit">
    <text evidence="5">Homodimer.</text>
</comment>
<evidence type="ECO:0000256" key="4">
    <source>
        <dbReference type="ARBA" id="ARBA00010052"/>
    </source>
</evidence>
<dbReference type="PANTHER" id="PTHR13966">
    <property type="entry name" value="ENDONUCLEASE RELATED"/>
    <property type="match status" value="1"/>
</dbReference>
<dbReference type="Pfam" id="PF01223">
    <property type="entry name" value="Endonuclease_NS"/>
    <property type="match status" value="1"/>
</dbReference>
<keyword evidence="8 17" id="KW-0255">Endonuclease</keyword>
<dbReference type="InterPro" id="IPR001604">
    <property type="entry name" value="Endo_G_ENPP1-like_dom"/>
</dbReference>
<evidence type="ECO:0000256" key="13">
    <source>
        <dbReference type="ARBA" id="ARBA00023136"/>
    </source>
</evidence>
<dbReference type="EMBL" id="JAUEPO010000002">
    <property type="protein sequence ID" value="KAK3333260.1"/>
    <property type="molecule type" value="Genomic_DNA"/>
</dbReference>
<feature type="domain" description="ENPP1-3/EXOG-like endonuclease/phosphodiesterase" evidence="19">
    <location>
        <begin position="85"/>
        <end position="298"/>
    </location>
</feature>
<protein>
    <recommendedName>
        <fullName evidence="17">Endonuclease</fullName>
        <ecNumber evidence="17">3.1.30.-</ecNumber>
    </recommendedName>
</protein>
<keyword evidence="10 17" id="KW-0378">Hydrolase</keyword>
<dbReference type="InterPro" id="IPR018524">
    <property type="entry name" value="DNA/RNA_endonuclease_AS"/>
</dbReference>
<dbReference type="AlphaFoldDB" id="A0AAE0MIA6"/>
<organism evidence="21 22">
    <name type="scientific">Cercophora scortea</name>
    <dbReference type="NCBI Taxonomy" id="314031"/>
    <lineage>
        <taxon>Eukaryota</taxon>
        <taxon>Fungi</taxon>
        <taxon>Dikarya</taxon>
        <taxon>Ascomycota</taxon>
        <taxon>Pezizomycotina</taxon>
        <taxon>Sordariomycetes</taxon>
        <taxon>Sordariomycetidae</taxon>
        <taxon>Sordariales</taxon>
        <taxon>Lasiosphaeriaceae</taxon>
        <taxon>Cercophora</taxon>
    </lineage>
</organism>
<dbReference type="SMART" id="SM00892">
    <property type="entry name" value="Endonuclease_NS"/>
    <property type="match status" value="1"/>
</dbReference>
<feature type="domain" description="DNA/RNA non-specific endonuclease/pyrophosphatase/phosphodiesterase" evidence="20">
    <location>
        <begin position="84"/>
        <end position="298"/>
    </location>
</feature>
<keyword evidence="6 17" id="KW-0540">Nuclease</keyword>
<feature type="region of interest" description="Disordered" evidence="18">
    <location>
        <begin position="34"/>
        <end position="62"/>
    </location>
</feature>
<sequence length="331" mass="36185">MSKTTIAIIVAVSAGAGAAATATMFSMLPGKQAEAPLPPMTTTAPKPLSTAPKPLSAPPTSSAPVNPAGLFEYGFPGPVSDLAARTALVSSYDRRLRNPHWVAEHITPQSLAQRDGDRKHSAFLEDPQIPDSFRGKLKDYFRSGYDRGHQAPAADAKWSQSAMDETFYLSNMCPQVGEGFNRDYWAHLEDFCRRLTQTYPSVRIVTGPLYLPKRDPADGKWYTTYEVIGNPPSIAVPTHFYKVIFAEDGTAGGKVALGAFVLPNARIPNEKPLTDFEVPVEAVERASGLEFATKLPVQRRKRLCAETNCSLVIKEYADRQKAFAKGPRNQS</sequence>
<dbReference type="GO" id="GO:0004521">
    <property type="term" value="F:RNA endonuclease activity"/>
    <property type="evidence" value="ECO:0007669"/>
    <property type="project" value="TreeGrafter"/>
</dbReference>
<evidence type="ECO:0000259" key="19">
    <source>
        <dbReference type="SMART" id="SM00477"/>
    </source>
</evidence>
<keyword evidence="14" id="KW-0464">Manganese</keyword>
<evidence type="ECO:0000256" key="9">
    <source>
        <dbReference type="ARBA" id="ARBA00022792"/>
    </source>
</evidence>
<dbReference type="CDD" id="cd00091">
    <property type="entry name" value="NUC"/>
    <property type="match status" value="1"/>
</dbReference>
<evidence type="ECO:0000256" key="8">
    <source>
        <dbReference type="ARBA" id="ARBA00022759"/>
    </source>
</evidence>
<feature type="active site" description="Proton acceptor" evidence="15">
    <location>
        <position position="149"/>
    </location>
</feature>
<evidence type="ECO:0000256" key="5">
    <source>
        <dbReference type="ARBA" id="ARBA00011738"/>
    </source>
</evidence>
<evidence type="ECO:0000256" key="14">
    <source>
        <dbReference type="ARBA" id="ARBA00023211"/>
    </source>
</evidence>
<dbReference type="InterPro" id="IPR020821">
    <property type="entry name" value="ENPP1-3/EXOG-like_nuc-like"/>
</dbReference>
<dbReference type="InterPro" id="IPR040255">
    <property type="entry name" value="Non-specific_endonuclease"/>
</dbReference>
<dbReference type="SUPFAM" id="SSF54060">
    <property type="entry name" value="His-Me finger endonucleases"/>
    <property type="match status" value="1"/>
</dbReference>
<evidence type="ECO:0000256" key="11">
    <source>
        <dbReference type="ARBA" id="ARBA00022842"/>
    </source>
</evidence>
<dbReference type="GO" id="GO:0003676">
    <property type="term" value="F:nucleic acid binding"/>
    <property type="evidence" value="ECO:0007669"/>
    <property type="project" value="InterPro"/>
</dbReference>
<keyword evidence="22" id="KW-1185">Reference proteome</keyword>
<gene>
    <name evidence="21" type="ORF">B0T19DRAFT_121155</name>
</gene>
<evidence type="ECO:0000259" key="20">
    <source>
        <dbReference type="SMART" id="SM00892"/>
    </source>
</evidence>
<feature type="binding site" evidence="16">
    <location>
        <position position="181"/>
    </location>
    <ligand>
        <name>Mg(2+)</name>
        <dbReference type="ChEBI" id="CHEBI:18420"/>
        <note>catalytic</note>
    </ligand>
</feature>
<comment type="cofactor">
    <cofactor evidence="2 17">
        <name>Mg(2+)</name>
        <dbReference type="ChEBI" id="CHEBI:18420"/>
    </cofactor>
</comment>
<evidence type="ECO:0000256" key="18">
    <source>
        <dbReference type="SAM" id="MobiDB-lite"/>
    </source>
</evidence>
<dbReference type="PANTHER" id="PTHR13966:SF5">
    <property type="entry name" value="ENDONUCLEASE G, MITOCHONDRIAL"/>
    <property type="match status" value="1"/>
</dbReference>
<comment type="caution">
    <text evidence="21">The sequence shown here is derived from an EMBL/GenBank/DDBJ whole genome shotgun (WGS) entry which is preliminary data.</text>
</comment>
<dbReference type="EC" id="3.1.30.-" evidence="17"/>
<evidence type="ECO:0000256" key="6">
    <source>
        <dbReference type="ARBA" id="ARBA00022722"/>
    </source>
</evidence>
<keyword evidence="12" id="KW-0496">Mitochondrion</keyword>
<evidence type="ECO:0000256" key="10">
    <source>
        <dbReference type="ARBA" id="ARBA00022801"/>
    </source>
</evidence>
<dbReference type="GO" id="GO:0005634">
    <property type="term" value="C:nucleus"/>
    <property type="evidence" value="ECO:0007669"/>
    <property type="project" value="UniProtKB-ARBA"/>
</dbReference>
<dbReference type="Proteomes" id="UP001286456">
    <property type="component" value="Unassembled WGS sequence"/>
</dbReference>
<reference evidence="21" key="2">
    <citation type="submission" date="2023-06" db="EMBL/GenBank/DDBJ databases">
        <authorList>
            <consortium name="Lawrence Berkeley National Laboratory"/>
            <person name="Haridas S."/>
            <person name="Hensen N."/>
            <person name="Bonometti L."/>
            <person name="Westerberg I."/>
            <person name="Brannstrom I.O."/>
            <person name="Guillou S."/>
            <person name="Cros-Aarteil S."/>
            <person name="Calhoun S."/>
            <person name="Kuo A."/>
            <person name="Mondo S."/>
            <person name="Pangilinan J."/>
            <person name="Riley R."/>
            <person name="Labutti K."/>
            <person name="Andreopoulos B."/>
            <person name="Lipzen A."/>
            <person name="Chen C."/>
            <person name="Yanf M."/>
            <person name="Daum C."/>
            <person name="Ng V."/>
            <person name="Clum A."/>
            <person name="Steindorff A."/>
            <person name="Ohm R."/>
            <person name="Martin F."/>
            <person name="Silar P."/>
            <person name="Natvig D."/>
            <person name="Lalanne C."/>
            <person name="Gautier V."/>
            <person name="Ament-Velasquez S.L."/>
            <person name="Kruys A."/>
            <person name="Hutchinson M.I."/>
            <person name="Powell A.J."/>
            <person name="Barry K."/>
            <person name="Miller A.N."/>
            <person name="Grigoriev I.V."/>
            <person name="Debuchy R."/>
            <person name="Gladieux P."/>
            <person name="Thoren M.H."/>
            <person name="Johannesson H."/>
        </authorList>
    </citation>
    <scope>NUCLEOTIDE SEQUENCE</scope>
    <source>
        <strain evidence="21">SMH4131-1</strain>
    </source>
</reference>
<keyword evidence="9" id="KW-0999">Mitochondrion inner membrane</keyword>
<evidence type="ECO:0000313" key="21">
    <source>
        <dbReference type="EMBL" id="KAK3333260.1"/>
    </source>
</evidence>
<evidence type="ECO:0000256" key="1">
    <source>
        <dbReference type="ARBA" id="ARBA00001936"/>
    </source>
</evidence>
<evidence type="ECO:0000256" key="3">
    <source>
        <dbReference type="ARBA" id="ARBA00004273"/>
    </source>
</evidence>
<evidence type="ECO:0000256" key="7">
    <source>
        <dbReference type="ARBA" id="ARBA00022723"/>
    </source>
</evidence>
<comment type="similarity">
    <text evidence="4 17">Belongs to the DNA/RNA non-specific endonuclease family.</text>
</comment>
<dbReference type="PROSITE" id="PS01070">
    <property type="entry name" value="NUCLEASE_NON_SPEC"/>
    <property type="match status" value="1"/>
</dbReference>
<keyword evidence="7 16" id="KW-0479">Metal-binding</keyword>
<dbReference type="GO" id="GO:0006401">
    <property type="term" value="P:RNA catabolic process"/>
    <property type="evidence" value="ECO:0007669"/>
    <property type="project" value="UniProtKB-ARBA"/>
</dbReference>
<keyword evidence="11" id="KW-0460">Magnesium</keyword>
<evidence type="ECO:0000256" key="15">
    <source>
        <dbReference type="PIRSR" id="PIRSR640255-1"/>
    </source>
</evidence>
<keyword evidence="13" id="KW-0472">Membrane</keyword>
<dbReference type="GO" id="GO:0046872">
    <property type="term" value="F:metal ion binding"/>
    <property type="evidence" value="ECO:0007669"/>
    <property type="project" value="UniProtKB-KW"/>
</dbReference>
<dbReference type="Gene3D" id="3.40.570.10">
    <property type="entry name" value="Extracellular Endonuclease, subunit A"/>
    <property type="match status" value="1"/>
</dbReference>
<accession>A0AAE0MIA6</accession>
<evidence type="ECO:0000313" key="22">
    <source>
        <dbReference type="Proteomes" id="UP001286456"/>
    </source>
</evidence>
<dbReference type="InterPro" id="IPR044929">
    <property type="entry name" value="DNA/RNA_non-sp_Endonuclease_sf"/>
</dbReference>
<evidence type="ECO:0000256" key="17">
    <source>
        <dbReference type="RuleBase" id="RU366055"/>
    </source>
</evidence>
<comment type="cofactor">
    <cofactor evidence="1">
        <name>Mn(2+)</name>
        <dbReference type="ChEBI" id="CHEBI:29035"/>
    </cofactor>
</comment>
<dbReference type="GO" id="GO:0005743">
    <property type="term" value="C:mitochondrial inner membrane"/>
    <property type="evidence" value="ECO:0007669"/>
    <property type="project" value="UniProtKB-SubCell"/>
</dbReference>
<dbReference type="GO" id="GO:0000014">
    <property type="term" value="F:single-stranded DNA endodeoxyribonuclease activity"/>
    <property type="evidence" value="ECO:0007669"/>
    <property type="project" value="TreeGrafter"/>
</dbReference>
<reference evidence="21" key="1">
    <citation type="journal article" date="2023" name="Mol. Phylogenet. Evol.">
        <title>Genome-scale phylogeny and comparative genomics of the fungal order Sordariales.</title>
        <authorList>
            <person name="Hensen N."/>
            <person name="Bonometti L."/>
            <person name="Westerberg I."/>
            <person name="Brannstrom I.O."/>
            <person name="Guillou S."/>
            <person name="Cros-Aarteil S."/>
            <person name="Calhoun S."/>
            <person name="Haridas S."/>
            <person name="Kuo A."/>
            <person name="Mondo S."/>
            <person name="Pangilinan J."/>
            <person name="Riley R."/>
            <person name="LaButti K."/>
            <person name="Andreopoulos B."/>
            <person name="Lipzen A."/>
            <person name="Chen C."/>
            <person name="Yan M."/>
            <person name="Daum C."/>
            <person name="Ng V."/>
            <person name="Clum A."/>
            <person name="Steindorff A."/>
            <person name="Ohm R.A."/>
            <person name="Martin F."/>
            <person name="Silar P."/>
            <person name="Natvig D.O."/>
            <person name="Lalanne C."/>
            <person name="Gautier V."/>
            <person name="Ament-Velasquez S.L."/>
            <person name="Kruys A."/>
            <person name="Hutchinson M.I."/>
            <person name="Powell A.J."/>
            <person name="Barry K."/>
            <person name="Miller A.N."/>
            <person name="Grigoriev I.V."/>
            <person name="Debuchy R."/>
            <person name="Gladieux P."/>
            <person name="Hiltunen Thoren M."/>
            <person name="Johannesson H."/>
        </authorList>
    </citation>
    <scope>NUCLEOTIDE SEQUENCE</scope>
    <source>
        <strain evidence="21">SMH4131-1</strain>
    </source>
</reference>
<dbReference type="FunFam" id="3.40.570.10:FF:000004">
    <property type="entry name" value="Nuclease 1, mitochondrial"/>
    <property type="match status" value="1"/>
</dbReference>
<evidence type="ECO:0000256" key="16">
    <source>
        <dbReference type="PIRSR" id="PIRSR640255-2"/>
    </source>
</evidence>
<dbReference type="GO" id="GO:0006309">
    <property type="term" value="P:apoptotic DNA fragmentation"/>
    <property type="evidence" value="ECO:0007669"/>
    <property type="project" value="TreeGrafter"/>
</dbReference>
<evidence type="ECO:0000256" key="12">
    <source>
        <dbReference type="ARBA" id="ARBA00023128"/>
    </source>
</evidence>
<proteinExistence type="inferred from homology"/>
<name>A0AAE0MIA6_9PEZI</name>
<dbReference type="SMART" id="SM00477">
    <property type="entry name" value="NUC"/>
    <property type="match status" value="1"/>
</dbReference>